<dbReference type="EMBL" id="FUWJ01000001">
    <property type="protein sequence ID" value="SJZ31101.1"/>
    <property type="molecule type" value="Genomic_DNA"/>
</dbReference>
<proteinExistence type="predicted"/>
<dbReference type="SUPFAM" id="SSF48498">
    <property type="entry name" value="Tetracyclin repressor-like, C-terminal domain"/>
    <property type="match status" value="1"/>
</dbReference>
<keyword evidence="3" id="KW-0804">Transcription</keyword>
<evidence type="ECO:0000313" key="6">
    <source>
        <dbReference type="EMBL" id="SJZ31101.1"/>
    </source>
</evidence>
<dbReference type="SUPFAM" id="SSF46689">
    <property type="entry name" value="Homeodomain-like"/>
    <property type="match status" value="1"/>
</dbReference>
<keyword evidence="7" id="KW-1185">Reference proteome</keyword>
<evidence type="ECO:0000256" key="4">
    <source>
        <dbReference type="PROSITE-ProRule" id="PRU00335"/>
    </source>
</evidence>
<evidence type="ECO:0000259" key="5">
    <source>
        <dbReference type="PROSITE" id="PS50977"/>
    </source>
</evidence>
<sequence>MRRTPAIKQALPTRDRILEAASRCFSKHSYDATGLRDIAADAGVDVAYVHRCFGSKERLFAQALAATARPDRLLTGSSDSVAQALAKQLFAHDTDEDINPLDIIVRSLTNPDAARVLREFIVQDFIGPLATKLEQPALLRAAVIAAFLAGIGILRNVLSIKPLLETEGGQLEKLILGTITTTMHATTTSERGKAPGKRRQ</sequence>
<dbReference type="InterPro" id="IPR041678">
    <property type="entry name" value="TetR_C_16"/>
</dbReference>
<accession>A0A1T4JLS4</accession>
<evidence type="ECO:0000256" key="3">
    <source>
        <dbReference type="ARBA" id="ARBA00023163"/>
    </source>
</evidence>
<dbReference type="Pfam" id="PF00440">
    <property type="entry name" value="TetR_N"/>
    <property type="match status" value="1"/>
</dbReference>
<dbReference type="InterPro" id="IPR009057">
    <property type="entry name" value="Homeodomain-like_sf"/>
</dbReference>
<dbReference type="PANTHER" id="PTHR30055">
    <property type="entry name" value="HTH-TYPE TRANSCRIPTIONAL REGULATOR RUTR"/>
    <property type="match status" value="1"/>
</dbReference>
<dbReference type="OrthoDB" id="2356263at2"/>
<dbReference type="InterPro" id="IPR050109">
    <property type="entry name" value="HTH-type_TetR-like_transc_reg"/>
</dbReference>
<dbReference type="PANTHER" id="PTHR30055:SF234">
    <property type="entry name" value="HTH-TYPE TRANSCRIPTIONAL REGULATOR BETI"/>
    <property type="match status" value="1"/>
</dbReference>
<dbReference type="RefSeq" id="WP_085931910.1">
    <property type="nucleotide sequence ID" value="NZ_FUWJ01000001.1"/>
</dbReference>
<name>A0A1T4JLS4_9HYPH</name>
<dbReference type="Proteomes" id="UP000190092">
    <property type="component" value="Unassembled WGS sequence"/>
</dbReference>
<dbReference type="STRING" id="225324.SAMN02745126_00128"/>
<dbReference type="InterPro" id="IPR036271">
    <property type="entry name" value="Tet_transcr_reg_TetR-rel_C_sf"/>
</dbReference>
<keyword evidence="2 4" id="KW-0238">DNA-binding</keyword>
<feature type="domain" description="HTH tetR-type" evidence="5">
    <location>
        <begin position="11"/>
        <end position="71"/>
    </location>
</feature>
<dbReference type="InterPro" id="IPR001647">
    <property type="entry name" value="HTH_TetR"/>
</dbReference>
<gene>
    <name evidence="6" type="ORF">SAMN02745126_00128</name>
</gene>
<reference evidence="7" key="1">
    <citation type="submission" date="2017-02" db="EMBL/GenBank/DDBJ databases">
        <authorList>
            <person name="Varghese N."/>
            <person name="Submissions S."/>
        </authorList>
    </citation>
    <scope>NUCLEOTIDE SEQUENCE [LARGE SCALE GENOMIC DNA]</scope>
    <source>
        <strain evidence="7">ATCC 27094</strain>
    </source>
</reference>
<organism evidence="6 7">
    <name type="scientific">Enhydrobacter aerosaccus</name>
    <dbReference type="NCBI Taxonomy" id="225324"/>
    <lineage>
        <taxon>Bacteria</taxon>
        <taxon>Pseudomonadati</taxon>
        <taxon>Pseudomonadota</taxon>
        <taxon>Alphaproteobacteria</taxon>
        <taxon>Hyphomicrobiales</taxon>
        <taxon>Enhydrobacter</taxon>
    </lineage>
</organism>
<keyword evidence="1" id="KW-0805">Transcription regulation</keyword>
<evidence type="ECO:0000256" key="2">
    <source>
        <dbReference type="ARBA" id="ARBA00023125"/>
    </source>
</evidence>
<feature type="DNA-binding region" description="H-T-H motif" evidence="4">
    <location>
        <begin position="34"/>
        <end position="53"/>
    </location>
</feature>
<dbReference type="GO" id="GO:0003700">
    <property type="term" value="F:DNA-binding transcription factor activity"/>
    <property type="evidence" value="ECO:0007669"/>
    <property type="project" value="TreeGrafter"/>
</dbReference>
<dbReference type="Pfam" id="PF17920">
    <property type="entry name" value="TetR_C_16"/>
    <property type="match status" value="1"/>
</dbReference>
<protein>
    <submittedName>
        <fullName evidence="6">Transcriptional regulator, TetR family</fullName>
    </submittedName>
</protein>
<dbReference type="Gene3D" id="1.10.357.10">
    <property type="entry name" value="Tetracycline Repressor, domain 2"/>
    <property type="match status" value="1"/>
</dbReference>
<dbReference type="AlphaFoldDB" id="A0A1T4JLS4"/>
<dbReference type="PROSITE" id="PS50977">
    <property type="entry name" value="HTH_TETR_2"/>
    <property type="match status" value="1"/>
</dbReference>
<evidence type="ECO:0000256" key="1">
    <source>
        <dbReference type="ARBA" id="ARBA00023015"/>
    </source>
</evidence>
<dbReference type="GO" id="GO:0000976">
    <property type="term" value="F:transcription cis-regulatory region binding"/>
    <property type="evidence" value="ECO:0007669"/>
    <property type="project" value="TreeGrafter"/>
</dbReference>
<evidence type="ECO:0000313" key="7">
    <source>
        <dbReference type="Proteomes" id="UP000190092"/>
    </source>
</evidence>